<feature type="domain" description="BBC1/AIM3 cysteine proteinase-fold" evidence="2">
    <location>
        <begin position="517"/>
        <end position="670"/>
    </location>
</feature>
<proteinExistence type="predicted"/>
<keyword evidence="4" id="KW-1185">Reference proteome</keyword>
<feature type="compositionally biased region" description="Polar residues" evidence="1">
    <location>
        <begin position="293"/>
        <end position="318"/>
    </location>
</feature>
<dbReference type="AlphaFoldDB" id="A0A9P8C3R0"/>
<feature type="compositionally biased region" description="Polar residues" evidence="1">
    <location>
        <begin position="371"/>
        <end position="384"/>
    </location>
</feature>
<evidence type="ECO:0000256" key="1">
    <source>
        <dbReference type="SAM" id="MobiDB-lite"/>
    </source>
</evidence>
<dbReference type="EMBL" id="MU251532">
    <property type="protein sequence ID" value="KAG9232754.1"/>
    <property type="molecule type" value="Genomic_DNA"/>
</dbReference>
<dbReference type="OrthoDB" id="3357271at2759"/>
<feature type="region of interest" description="Disordered" evidence="1">
    <location>
        <begin position="1"/>
        <end position="333"/>
    </location>
</feature>
<evidence type="ECO:0000259" key="2">
    <source>
        <dbReference type="Pfam" id="PF25459"/>
    </source>
</evidence>
<comment type="caution">
    <text evidence="3">The sequence shown here is derived from an EMBL/GenBank/DDBJ whole genome shotgun (WGS) entry which is preliminary data.</text>
</comment>
<feature type="compositionally biased region" description="Basic and acidic residues" evidence="1">
    <location>
        <begin position="97"/>
        <end position="121"/>
    </location>
</feature>
<reference evidence="3" key="1">
    <citation type="journal article" date="2021" name="IMA Fungus">
        <title>Genomic characterization of three marine fungi, including Emericellopsis atlantica sp. nov. with signatures of a generalist lifestyle and marine biomass degradation.</title>
        <authorList>
            <person name="Hagestad O.C."/>
            <person name="Hou L."/>
            <person name="Andersen J.H."/>
            <person name="Hansen E.H."/>
            <person name="Altermark B."/>
            <person name="Li C."/>
            <person name="Kuhnert E."/>
            <person name="Cox R.J."/>
            <person name="Crous P.W."/>
            <person name="Spatafora J.W."/>
            <person name="Lail K."/>
            <person name="Amirebrahimi M."/>
            <person name="Lipzen A."/>
            <person name="Pangilinan J."/>
            <person name="Andreopoulos W."/>
            <person name="Hayes R.D."/>
            <person name="Ng V."/>
            <person name="Grigoriev I.V."/>
            <person name="Jackson S.A."/>
            <person name="Sutton T.D.S."/>
            <person name="Dobson A.D.W."/>
            <person name="Rama T."/>
        </authorList>
    </citation>
    <scope>NUCLEOTIDE SEQUENCE</scope>
    <source>
        <strain evidence="3">TRa018bII</strain>
    </source>
</reference>
<feature type="compositionally biased region" description="Low complexity" evidence="1">
    <location>
        <begin position="418"/>
        <end position="433"/>
    </location>
</feature>
<feature type="compositionally biased region" description="Basic and acidic residues" evidence="1">
    <location>
        <begin position="15"/>
        <end position="29"/>
    </location>
</feature>
<sequence length="675" mass="72155">MSGFKDIAKGGWHPKAKDGKSKESWRGDNKGINTVAGWMGKGKNPTAEGLDHVSRPLTTLKDPSAFGPPPKNVNYHGGAALPNQITPDTRGLGAPLSRDEIATKQLAEEAEKQREEEEAARPKPPPVPYRKDTTGLSTAHLPPPPGRKDGADGRAPPEVSEAKPPGLPPRLPPRQNSSPMNSPPPYNSTATPEPESHRVFLNQNSLNNLSAAGVSIPDIGIGGSKGRQPLPPPISRPSNQDVLPSQPEIPPTNNSSQLNELQSRFSRLSTKSPSQEAPSEGTTFAQKQAALKTASSFRNDPSSVSLSDAKTATSTANNFRERHGEQVRSSWQSANKLNTKYGIADKIGGMKTTALLPPSVNTPPPELEYASQPSHFNGGSQTALTAKKKPPPPPPMKKPKLGSYTPANGPGVPPPIPLSSKPKPAPTSSTHRTTPPPPRDLDLDLQSLWFASSPPAFPPPTISHSRLTHATTSGWSSNGVRKTHTFSAVVQDNGTLARTNIHLTWDASNPGLTVKAQQRHTPPPPALSRYELDDCRQRYSERVASWSESMKGRQVGDGECWTLANEALKAVALTYHNPSRSAQEAGVARGDVLQILAAVFKSKDGLRTSWAGDPDHTAVVTGIAHDGKLSVVESNVGGVKKVQVGSYDLSEMTKGEVRIFRAVGESWAGPMDPNW</sequence>
<evidence type="ECO:0000313" key="3">
    <source>
        <dbReference type="EMBL" id="KAG9232754.1"/>
    </source>
</evidence>
<accession>A0A9P8C3R0</accession>
<dbReference type="Pfam" id="PF25459">
    <property type="entry name" value="AIM3_BBC1_C"/>
    <property type="match status" value="1"/>
</dbReference>
<dbReference type="InterPro" id="IPR057402">
    <property type="entry name" value="AIM3_BBC1_C"/>
</dbReference>
<gene>
    <name evidence="3" type="ORF">BJ875DRAFT_505810</name>
</gene>
<evidence type="ECO:0000313" key="4">
    <source>
        <dbReference type="Proteomes" id="UP000824998"/>
    </source>
</evidence>
<feature type="compositionally biased region" description="Polar residues" evidence="1">
    <location>
        <begin position="251"/>
        <end position="286"/>
    </location>
</feature>
<protein>
    <submittedName>
        <fullName evidence="3">Altered inheritance of mitochondria protein 3</fullName>
    </submittedName>
</protein>
<feature type="region of interest" description="Disordered" evidence="1">
    <location>
        <begin position="353"/>
        <end position="442"/>
    </location>
</feature>
<feature type="compositionally biased region" description="Low complexity" evidence="1">
    <location>
        <begin position="201"/>
        <end position="210"/>
    </location>
</feature>
<organism evidence="3 4">
    <name type="scientific">Amylocarpus encephaloides</name>
    <dbReference type="NCBI Taxonomy" id="45428"/>
    <lineage>
        <taxon>Eukaryota</taxon>
        <taxon>Fungi</taxon>
        <taxon>Dikarya</taxon>
        <taxon>Ascomycota</taxon>
        <taxon>Pezizomycotina</taxon>
        <taxon>Leotiomycetes</taxon>
        <taxon>Helotiales</taxon>
        <taxon>Helotiales incertae sedis</taxon>
        <taxon>Amylocarpus</taxon>
    </lineage>
</organism>
<dbReference type="Proteomes" id="UP000824998">
    <property type="component" value="Unassembled WGS sequence"/>
</dbReference>
<name>A0A9P8C3R0_9HELO</name>